<dbReference type="GO" id="GO:0016853">
    <property type="term" value="F:isomerase activity"/>
    <property type="evidence" value="ECO:0007669"/>
    <property type="project" value="UniProtKB-KW"/>
</dbReference>
<organism evidence="3 4">
    <name type="scientific">Bifidobacterium vespertilionis</name>
    <dbReference type="NCBI Taxonomy" id="2562524"/>
    <lineage>
        <taxon>Bacteria</taxon>
        <taxon>Bacillati</taxon>
        <taxon>Actinomycetota</taxon>
        <taxon>Actinomycetes</taxon>
        <taxon>Bifidobacteriales</taxon>
        <taxon>Bifidobacteriaceae</taxon>
        <taxon>Bifidobacterium</taxon>
    </lineage>
</organism>
<keyword evidence="3" id="KW-0413">Isomerase</keyword>
<protein>
    <submittedName>
        <fullName evidence="3">Sugar phosphate isomerase/epimerase</fullName>
    </submittedName>
</protein>
<dbReference type="SUPFAM" id="SSF51658">
    <property type="entry name" value="Xylose isomerase-like"/>
    <property type="match status" value="1"/>
</dbReference>
<dbReference type="EMBL" id="RZOA01000007">
    <property type="protein sequence ID" value="KAA8823666.1"/>
    <property type="molecule type" value="Genomic_DNA"/>
</dbReference>
<reference evidence="4 5" key="1">
    <citation type="journal article" date="2019" name="Syst. Appl. Microbiol.">
        <title>Characterization of Bifidobacterium species in feaces of the Egyptian fruit bat: Description of B. vespertilionis sp. nov. and B. rousetti sp. nov.</title>
        <authorList>
            <person name="Modesto M."/>
            <person name="Satti M."/>
            <person name="Watanabe K."/>
            <person name="Puglisi E."/>
            <person name="Morelli L."/>
            <person name="Huang C.-H."/>
            <person name="Liou J.-S."/>
            <person name="Miyashita M."/>
            <person name="Tamura T."/>
            <person name="Saito S."/>
            <person name="Mori K."/>
            <person name="Huang L."/>
            <person name="Sciavilla P."/>
            <person name="Sandri C."/>
            <person name="Spiezio C."/>
            <person name="Vitali F."/>
            <person name="Cavalieri D."/>
            <person name="Perpetuini G."/>
            <person name="Tofalo R."/>
            <person name="Bonetti A."/>
            <person name="Arita M."/>
            <person name="Mattarelli P."/>
        </authorList>
    </citation>
    <scope>NUCLEOTIDE SEQUENCE [LARGE SCALE GENOMIC DNA]</scope>
    <source>
        <strain evidence="2 5">RST16</strain>
        <strain evidence="3 4">RST8</strain>
    </source>
</reference>
<name>A0A5J5DWN7_9BIFI</name>
<evidence type="ECO:0000313" key="2">
    <source>
        <dbReference type="EMBL" id="KAA8821102.1"/>
    </source>
</evidence>
<evidence type="ECO:0000259" key="1">
    <source>
        <dbReference type="Pfam" id="PF01261"/>
    </source>
</evidence>
<dbReference type="InterPro" id="IPR013022">
    <property type="entry name" value="Xyl_isomerase-like_TIM-brl"/>
</dbReference>
<gene>
    <name evidence="3" type="ORF">EM848_04910</name>
    <name evidence="2" type="ORF">EMO90_04760</name>
</gene>
<proteinExistence type="predicted"/>
<evidence type="ECO:0000313" key="3">
    <source>
        <dbReference type="EMBL" id="KAA8823666.1"/>
    </source>
</evidence>
<keyword evidence="5" id="KW-1185">Reference proteome</keyword>
<dbReference type="Proteomes" id="UP000374630">
    <property type="component" value="Unassembled WGS sequence"/>
</dbReference>
<sequence length="256" mass="27595">MVQLGINTLMYLDAMKAGTPQSALIGRIAEFFPIAEVRREFIAGGNEADPAFQAELCAIRDAAASRDMTLYYSVPEDFCTSGTVNPNLKMFLAEATALGASGMKFAVGDVPNTPLDALKTADEMVRREGVAVCVENDQTASHGSLEWAMESMQRLVEAGASVKFCYDCGNWVWAGVDPNEAFDALLAADAIGEYQIKNVNAPDAPNHPAPALLKEGTVDWAGQIRRLPELVPVTLEYPSPLDRIDAEVAIAKRELA</sequence>
<dbReference type="Proteomes" id="UP000345527">
    <property type="component" value="Unassembled WGS sequence"/>
</dbReference>
<evidence type="ECO:0000313" key="5">
    <source>
        <dbReference type="Proteomes" id="UP000374630"/>
    </source>
</evidence>
<dbReference type="EMBL" id="RZNZ01000005">
    <property type="protein sequence ID" value="KAA8821102.1"/>
    <property type="molecule type" value="Genomic_DNA"/>
</dbReference>
<dbReference type="Pfam" id="PF01261">
    <property type="entry name" value="AP_endonuc_2"/>
    <property type="match status" value="1"/>
</dbReference>
<dbReference type="OrthoDB" id="2237247at2"/>
<comment type="caution">
    <text evidence="3">The sequence shown here is derived from an EMBL/GenBank/DDBJ whole genome shotgun (WGS) entry which is preliminary data.</text>
</comment>
<dbReference type="Gene3D" id="3.20.20.150">
    <property type="entry name" value="Divalent-metal-dependent TIM barrel enzymes"/>
    <property type="match status" value="1"/>
</dbReference>
<dbReference type="AlphaFoldDB" id="A0A5J5DWN7"/>
<dbReference type="InterPro" id="IPR036237">
    <property type="entry name" value="Xyl_isomerase-like_sf"/>
</dbReference>
<dbReference type="RefSeq" id="WP_150353825.1">
    <property type="nucleotide sequence ID" value="NZ_RZNZ01000005.1"/>
</dbReference>
<evidence type="ECO:0000313" key="4">
    <source>
        <dbReference type="Proteomes" id="UP000345527"/>
    </source>
</evidence>
<accession>A0A5J5DWN7</accession>
<feature type="domain" description="Xylose isomerase-like TIM barrel" evidence="1">
    <location>
        <begin position="115"/>
        <end position="248"/>
    </location>
</feature>